<dbReference type="GO" id="GO:0016226">
    <property type="term" value="P:iron-sulfur cluster assembly"/>
    <property type="evidence" value="ECO:0007669"/>
    <property type="project" value="InterPro"/>
</dbReference>
<dbReference type="OrthoDB" id="9768262at2"/>
<evidence type="ECO:0000313" key="3">
    <source>
        <dbReference type="Proteomes" id="UP000009061"/>
    </source>
</evidence>
<reference evidence="2 3" key="1">
    <citation type="journal article" date="2012" name="MBio">
        <title>Insight into the transmission biology and species-specific functional capabilities of tsetse (Diptera: glossinidae) obligate symbiont wigglesworthia.</title>
        <authorList>
            <person name="Rio R.V."/>
            <person name="Symula R.E."/>
            <person name="Wang J."/>
            <person name="Lohs C."/>
            <person name="Wu Y.N."/>
            <person name="Snyder A.K."/>
            <person name="Bjornson R.D."/>
            <person name="Oshima K."/>
            <person name="Biehl B.S."/>
            <person name="Perna N.T."/>
            <person name="Hattori M."/>
            <person name="Aksoy S."/>
        </authorList>
    </citation>
    <scope>NUCLEOTIDE SEQUENCE [LARGE SCALE GENOMIC DNA]</scope>
    <source>
        <strain evidence="2">WGM</strain>
    </source>
</reference>
<name>H6Q4V8_WIGGL</name>
<dbReference type="EMBL" id="CP003315">
    <property type="protein sequence ID" value="AFA41241.1"/>
    <property type="molecule type" value="Genomic_DNA"/>
</dbReference>
<gene>
    <name evidence="2" type="primary">sufD</name>
    <name evidence="2" type="synonym">ynhC</name>
    <name evidence="2" type="ORF">WIGMOR_0409</name>
</gene>
<dbReference type="InterPro" id="IPR000825">
    <property type="entry name" value="SUF_FeS_clus_asmbl_SufBD_core"/>
</dbReference>
<evidence type="ECO:0000259" key="1">
    <source>
        <dbReference type="Pfam" id="PF01458"/>
    </source>
</evidence>
<dbReference type="Pfam" id="PF01458">
    <property type="entry name" value="SUFBD_core"/>
    <property type="match status" value="1"/>
</dbReference>
<dbReference type="Proteomes" id="UP000009061">
    <property type="component" value="Chromosome"/>
</dbReference>
<dbReference type="SUPFAM" id="SSF101960">
    <property type="entry name" value="Stabilizer of iron transporter SufD"/>
    <property type="match status" value="1"/>
</dbReference>
<dbReference type="InterPro" id="IPR055346">
    <property type="entry name" value="Fe-S_cluster_assembly_SufBD"/>
</dbReference>
<dbReference type="RefSeq" id="WP_014354180.1">
    <property type="nucleotide sequence ID" value="NC_016893.1"/>
</dbReference>
<keyword evidence="3" id="KW-1185">Reference proteome</keyword>
<accession>H6Q4V8</accession>
<dbReference type="AlphaFoldDB" id="H6Q4V8"/>
<dbReference type="KEGG" id="wgl:WIGMOR_0409"/>
<dbReference type="PANTHER" id="PTHR43575">
    <property type="entry name" value="PROTEIN ABCI7, CHLOROPLASTIC"/>
    <property type="match status" value="1"/>
</dbReference>
<protein>
    <submittedName>
        <fullName evidence="2">Component of SufBCD complex</fullName>
    </submittedName>
</protein>
<dbReference type="NCBIfam" id="TIGR01981">
    <property type="entry name" value="sufD"/>
    <property type="match status" value="1"/>
</dbReference>
<organism evidence="2 3">
    <name type="scientific">Wigglesworthia glossinidia endosymbiont of Glossina morsitans morsitans</name>
    <name type="common">Yale colony</name>
    <dbReference type="NCBI Taxonomy" id="1142511"/>
    <lineage>
        <taxon>Bacteria</taxon>
        <taxon>Pseudomonadati</taxon>
        <taxon>Pseudomonadota</taxon>
        <taxon>Gammaproteobacteria</taxon>
        <taxon>Enterobacterales</taxon>
        <taxon>Erwiniaceae</taxon>
        <taxon>Wigglesworthia</taxon>
    </lineage>
</organism>
<sequence>MDKLKYNTHIINFLEQWNKLFLCKKRPKDLCMHWNKIFELRSSYFSKEIWNVVPLKNFFTKKFFIANKNSNFNIELDKILLHKHVYKLVFFNGTLCQHLSDNDFGQWKIKIRKNNYIKISPNYLIKSNFFLHMSESFCENIIHIDLEKNTKPLIPLYLLHINSGGQNNKIAVINSRIHINVQENARGEIIEHFLGNSHYSYLNNICTNFLLESSAHMNYLKINFDNFNSYHIANNNIILNKNTTFYNHLFNLGGYFSQQNTHVCLNHEHSDVSINSLSVPSNKQIIDINTYIDHKSRCCKSRQLHKMILSKSAIGNFHGIIKVEKNAVKTDGHMKNDNLLTSKHSKINTKPELEIYADDVKCSHGSTVGYMNPEHLFYLRSRGISKNHAKKMIMYAFSLEVLKNVSYKSLHKTLNNLIVSFLEQIKI</sequence>
<feature type="domain" description="SUF system FeS cluster assembly SufBD core" evidence="1">
    <location>
        <begin position="171"/>
        <end position="397"/>
    </location>
</feature>
<dbReference type="STRING" id="1142511.WIGMOR_0409"/>
<dbReference type="InterPro" id="IPR037284">
    <property type="entry name" value="SUF_FeS_clus_asmbl_SufBD_sf"/>
</dbReference>
<dbReference type="eggNOG" id="COG0719">
    <property type="taxonomic scope" value="Bacteria"/>
</dbReference>
<proteinExistence type="predicted"/>
<dbReference type="HOGENOM" id="CLU_026231_5_0_6"/>
<evidence type="ECO:0000313" key="2">
    <source>
        <dbReference type="EMBL" id="AFA41241.1"/>
    </source>
</evidence>
<dbReference type="InterPro" id="IPR011542">
    <property type="entry name" value="SUF_FeS_clus_asmbl_SufD"/>
</dbReference>
<dbReference type="PANTHER" id="PTHR43575:SF1">
    <property type="entry name" value="PROTEIN ABCI7, CHLOROPLASTIC"/>
    <property type="match status" value="1"/>
</dbReference>